<dbReference type="Gene3D" id="3.40.50.720">
    <property type="entry name" value="NAD(P)-binding Rossmann-like Domain"/>
    <property type="match status" value="1"/>
</dbReference>
<dbReference type="PROSITE" id="PS00061">
    <property type="entry name" value="ADH_SHORT"/>
    <property type="match status" value="1"/>
</dbReference>
<comment type="caution">
    <text evidence="5">The sequence shown here is derived from an EMBL/GenBank/DDBJ whole genome shotgun (WGS) entry which is preliminary data.</text>
</comment>
<evidence type="ECO:0000256" key="2">
    <source>
        <dbReference type="ARBA" id="ARBA00023002"/>
    </source>
</evidence>
<dbReference type="InterPro" id="IPR051911">
    <property type="entry name" value="SDR_oxidoreductase"/>
</dbReference>
<keyword evidence="6" id="KW-1185">Reference proteome</keyword>
<dbReference type="PRINTS" id="PR00081">
    <property type="entry name" value="GDHRDH"/>
</dbReference>
<evidence type="ECO:0000313" key="5">
    <source>
        <dbReference type="EMBL" id="PPE72318.1"/>
    </source>
</evidence>
<proteinExistence type="inferred from homology"/>
<comment type="similarity">
    <text evidence="1 3">Belongs to the short-chain dehydrogenases/reductases (SDR) family.</text>
</comment>
<keyword evidence="2" id="KW-0560">Oxidoreductase</keyword>
<dbReference type="Pfam" id="PF00106">
    <property type="entry name" value="adh_short"/>
    <property type="match status" value="1"/>
</dbReference>
<dbReference type="PANTHER" id="PTHR43976:SF16">
    <property type="entry name" value="SHORT-CHAIN DEHYDROGENASE_REDUCTASE FAMILY PROTEIN"/>
    <property type="match status" value="1"/>
</dbReference>
<organism evidence="5 6">
    <name type="scientific">Solimonas fluminis</name>
    <dbReference type="NCBI Taxonomy" id="2086571"/>
    <lineage>
        <taxon>Bacteria</taxon>
        <taxon>Pseudomonadati</taxon>
        <taxon>Pseudomonadota</taxon>
        <taxon>Gammaproteobacteria</taxon>
        <taxon>Nevskiales</taxon>
        <taxon>Nevskiaceae</taxon>
        <taxon>Solimonas</taxon>
    </lineage>
</organism>
<dbReference type="InterPro" id="IPR002347">
    <property type="entry name" value="SDR_fam"/>
</dbReference>
<evidence type="ECO:0000256" key="1">
    <source>
        <dbReference type="ARBA" id="ARBA00006484"/>
    </source>
</evidence>
<reference evidence="5 6" key="1">
    <citation type="submission" date="2018-02" db="EMBL/GenBank/DDBJ databases">
        <title>Genome sequencing of Solimonas sp. HR-BB.</title>
        <authorList>
            <person name="Lee Y."/>
            <person name="Jeon C.O."/>
        </authorList>
    </citation>
    <scope>NUCLEOTIDE SEQUENCE [LARGE SCALE GENOMIC DNA]</scope>
    <source>
        <strain evidence="5 6">HR-BB</strain>
    </source>
</reference>
<feature type="domain" description="Ketoreductase" evidence="4">
    <location>
        <begin position="7"/>
        <end position="180"/>
    </location>
</feature>
<sequence>MKPASPRVVLITGASSGIGKACAEYLQGLGYRVYGTSRRAAALPPEPGPGLRLIAMDVTSEESVRRAVELVLAREGRIDVVVNNAGWGIAGSVEDTSIAEAQEQLDANFFGVLRVCQAVLPTLRRQGSGCIVNISSMGGLVSIPFQGLYSASKFAVEGMTESLRMELRPLGIRVAMIEPGDFRTGFTAERRMAAAAAQGPYHKALCTAVEVMEKDEQGGATPEAIAWRLEKIIEARDPKLRHLVGPLAQRFAVGVLRKLLPQRWFERMIAGYYGIA</sequence>
<dbReference type="InterPro" id="IPR057326">
    <property type="entry name" value="KR_dom"/>
</dbReference>
<dbReference type="PANTHER" id="PTHR43976">
    <property type="entry name" value="SHORT CHAIN DEHYDROGENASE"/>
    <property type="match status" value="1"/>
</dbReference>
<evidence type="ECO:0000256" key="3">
    <source>
        <dbReference type="RuleBase" id="RU000363"/>
    </source>
</evidence>
<dbReference type="RefSeq" id="WP_104231867.1">
    <property type="nucleotide sequence ID" value="NZ_PSNW01000013.1"/>
</dbReference>
<protein>
    <submittedName>
        <fullName evidence="5">Short-chain dehydrogenase/reductase</fullName>
    </submittedName>
</protein>
<gene>
    <name evidence="5" type="ORF">C3942_18560</name>
</gene>
<evidence type="ECO:0000259" key="4">
    <source>
        <dbReference type="SMART" id="SM00822"/>
    </source>
</evidence>
<dbReference type="CDD" id="cd05374">
    <property type="entry name" value="17beta-HSD-like_SDR_c"/>
    <property type="match status" value="1"/>
</dbReference>
<dbReference type="InterPro" id="IPR036291">
    <property type="entry name" value="NAD(P)-bd_dom_sf"/>
</dbReference>
<accession>A0A2S5TBW0</accession>
<evidence type="ECO:0000313" key="6">
    <source>
        <dbReference type="Proteomes" id="UP000238220"/>
    </source>
</evidence>
<dbReference type="GO" id="GO:0016491">
    <property type="term" value="F:oxidoreductase activity"/>
    <property type="evidence" value="ECO:0007669"/>
    <property type="project" value="UniProtKB-KW"/>
</dbReference>
<dbReference type="Proteomes" id="UP000238220">
    <property type="component" value="Unassembled WGS sequence"/>
</dbReference>
<dbReference type="SMART" id="SM00822">
    <property type="entry name" value="PKS_KR"/>
    <property type="match status" value="1"/>
</dbReference>
<dbReference type="SUPFAM" id="SSF51735">
    <property type="entry name" value="NAD(P)-binding Rossmann-fold domains"/>
    <property type="match status" value="1"/>
</dbReference>
<dbReference type="EMBL" id="PSNW01000013">
    <property type="protein sequence ID" value="PPE72318.1"/>
    <property type="molecule type" value="Genomic_DNA"/>
</dbReference>
<dbReference type="OrthoDB" id="9810734at2"/>
<dbReference type="InterPro" id="IPR020904">
    <property type="entry name" value="Sc_DH/Rdtase_CS"/>
</dbReference>
<name>A0A2S5TBW0_9GAMM</name>
<dbReference type="AlphaFoldDB" id="A0A2S5TBW0"/>
<dbReference type="PRINTS" id="PR00080">
    <property type="entry name" value="SDRFAMILY"/>
</dbReference>